<proteinExistence type="predicted"/>
<dbReference type="InterPro" id="IPR050905">
    <property type="entry name" value="Plant_NBS-LRR"/>
</dbReference>
<evidence type="ECO:0000256" key="1">
    <source>
        <dbReference type="SAM" id="MobiDB-lite"/>
    </source>
</evidence>
<gene>
    <name evidence="3" type="ORF">EJB05_15321</name>
</gene>
<dbReference type="Proteomes" id="UP000324897">
    <property type="component" value="Chromosome 4"/>
</dbReference>
<dbReference type="Gramene" id="TVU41773">
    <property type="protein sequence ID" value="TVU41773"/>
    <property type="gene ID" value="EJB05_15321"/>
</dbReference>
<dbReference type="InterPro" id="IPR032675">
    <property type="entry name" value="LRR_dom_sf"/>
</dbReference>
<protein>
    <recommendedName>
        <fullName evidence="2">Disease resistance protein At4g27190-like leucine-rich repeats domain-containing protein</fullName>
    </recommendedName>
</protein>
<dbReference type="Pfam" id="PF23247">
    <property type="entry name" value="LRR_RPS2"/>
    <property type="match status" value="1"/>
</dbReference>
<feature type="region of interest" description="Disordered" evidence="1">
    <location>
        <begin position="610"/>
        <end position="640"/>
    </location>
</feature>
<comment type="caution">
    <text evidence="3">The sequence shown here is derived from an EMBL/GenBank/DDBJ whole genome shotgun (WGS) entry which is preliminary data.</text>
</comment>
<feature type="compositionally biased region" description="Basic and acidic residues" evidence="1">
    <location>
        <begin position="611"/>
        <end position="621"/>
    </location>
</feature>
<accession>A0A5J9W1H7</accession>
<dbReference type="OrthoDB" id="681717at2759"/>
<dbReference type="Gene3D" id="3.80.10.10">
    <property type="entry name" value="Ribonuclease Inhibitor"/>
    <property type="match status" value="2"/>
</dbReference>
<dbReference type="PANTHER" id="PTHR33463">
    <property type="entry name" value="NB-ARC DOMAIN-CONTAINING PROTEIN-RELATED"/>
    <property type="match status" value="1"/>
</dbReference>
<dbReference type="InterPro" id="IPR057135">
    <property type="entry name" value="At4g27190-like_LRR"/>
</dbReference>
<dbReference type="EMBL" id="RWGY01000007">
    <property type="protein sequence ID" value="TVU41773.1"/>
    <property type="molecule type" value="Genomic_DNA"/>
</dbReference>
<keyword evidence="4" id="KW-1185">Reference proteome</keyword>
<dbReference type="AlphaFoldDB" id="A0A5J9W1H7"/>
<feature type="non-terminal residue" evidence="3">
    <location>
        <position position="1"/>
    </location>
</feature>
<sequence>MQDFYANTIDEAAEKILILLKEDANAASSIGGWNNVLYFDGWEGLGASAVLGAIARRLTAEKEEPPAAAASASSSTAQLVEFEQIIHIDCSKWESRRALQRAVAEQLKLPAAAKVMEVFDTQDQEDDFRGVAVGSRAELQQVVREMYQHIQKLNHRILVIFHNGSGEEIDLARCCGISPSGYSTSKVLWTFQGRFRLKPRAKVDSALKSTTTTDAFLLARPHKLLPHEIWPYLVREEANELVAAQQYKLNTIVPRSIVIDQPALVEECLLYMLELCCRCHQSIDYDFTTHSANYWICDGIIKQRQQKDADDVDDGLWRIADALLREMQLDVQDHRCSLSYHLARFVESKPFWVSPTYGFSRQILVPRGDMFQHYLDKLRVLKLSHCTFDFPSAPFRCCHNLRFLWLDHCQVNEINTTQGVGAEDARCFQRLWVLDVRYTAGCSQILSTWMMDLMTHLRELKVVGVQKWDMGQLQGRLPNLRKLRVQESSIDCSCSENDLFSEANKMELLDFSGNKTSASMKSLCGPGVGSNNSCLETVTVGCTGWLINVSFKGCINLKNILLSGWVGTLDISNTAVKTLDLAKTYIHSLDELNLLCCEKLCAIKWPPGENKSQDKPGKLRIDTTQSSAQPARCGKQSYEESNSMGSLSSIAVLHGNQPVSRFDWYISVRDARLLLSLEPVYSSSRKIFVEISSTIVATGASEHESGSRSLMPVLGAQQQKQPVCALIYADVNQQHGDDDSNREAPGTTVRMWPCPDSPRLPKESCYIHIQDQRGAIIIPDFVTVCTKILHVKDSLSITILPSSPGWSSEWLALEWCRIERCPKLESVFGRSSWYYSVRILWASQLPKARCIWKGGQVVRLLTYLHLDFCSRLIHVLPLGQDMISVKAETGLETLEIVWCGDLREVFPLLTAAQRYVAREQPRVITLVFPKLKRIHLHELPTLHSICGPGLRMSAPELETVKIRGCWSLKHLPITVQKKKAVQCDCEKEWWHNLQWEDPSQKELYKPIHPKHYKKGTLLRGSVLSMQLELDVDYGVRSLALVKSYLMSCR</sequence>
<evidence type="ECO:0000313" key="4">
    <source>
        <dbReference type="Proteomes" id="UP000324897"/>
    </source>
</evidence>
<feature type="domain" description="Disease resistance protein At4g27190-like leucine-rich repeats" evidence="2">
    <location>
        <begin position="861"/>
        <end position="975"/>
    </location>
</feature>
<dbReference type="PANTHER" id="PTHR33463:SF148">
    <property type="entry name" value="NB-ARC DOMAIN-CONTAINING PROTEIN"/>
    <property type="match status" value="1"/>
</dbReference>
<dbReference type="SUPFAM" id="SSF52058">
    <property type="entry name" value="L domain-like"/>
    <property type="match status" value="1"/>
</dbReference>
<organism evidence="3 4">
    <name type="scientific">Eragrostis curvula</name>
    <name type="common">weeping love grass</name>
    <dbReference type="NCBI Taxonomy" id="38414"/>
    <lineage>
        <taxon>Eukaryota</taxon>
        <taxon>Viridiplantae</taxon>
        <taxon>Streptophyta</taxon>
        <taxon>Embryophyta</taxon>
        <taxon>Tracheophyta</taxon>
        <taxon>Spermatophyta</taxon>
        <taxon>Magnoliopsida</taxon>
        <taxon>Liliopsida</taxon>
        <taxon>Poales</taxon>
        <taxon>Poaceae</taxon>
        <taxon>PACMAD clade</taxon>
        <taxon>Chloridoideae</taxon>
        <taxon>Eragrostideae</taxon>
        <taxon>Eragrostidinae</taxon>
        <taxon>Eragrostis</taxon>
    </lineage>
</organism>
<evidence type="ECO:0000259" key="2">
    <source>
        <dbReference type="Pfam" id="PF23247"/>
    </source>
</evidence>
<name>A0A5J9W1H7_9POAL</name>
<evidence type="ECO:0000313" key="3">
    <source>
        <dbReference type="EMBL" id="TVU41773.1"/>
    </source>
</evidence>
<reference evidence="3 4" key="1">
    <citation type="journal article" date="2019" name="Sci. Rep.">
        <title>A high-quality genome of Eragrostis curvula grass provides insights into Poaceae evolution and supports new strategies to enhance forage quality.</title>
        <authorList>
            <person name="Carballo J."/>
            <person name="Santos B.A.C.M."/>
            <person name="Zappacosta D."/>
            <person name="Garbus I."/>
            <person name="Selva J.P."/>
            <person name="Gallo C.A."/>
            <person name="Diaz A."/>
            <person name="Albertini E."/>
            <person name="Caccamo M."/>
            <person name="Echenique V."/>
        </authorList>
    </citation>
    <scope>NUCLEOTIDE SEQUENCE [LARGE SCALE GENOMIC DNA]</scope>
    <source>
        <strain evidence="4">cv. Victoria</strain>
        <tissue evidence="3">Leaf</tissue>
    </source>
</reference>